<evidence type="ECO:0000256" key="7">
    <source>
        <dbReference type="ARBA" id="ARBA00023242"/>
    </source>
</evidence>
<feature type="compositionally biased region" description="Basic and acidic residues" evidence="9">
    <location>
        <begin position="221"/>
        <end position="232"/>
    </location>
</feature>
<proteinExistence type="predicted"/>
<reference evidence="13" key="1">
    <citation type="submission" date="2025-08" db="UniProtKB">
        <authorList>
            <consortium name="RefSeq"/>
        </authorList>
    </citation>
    <scope>IDENTIFICATION</scope>
</reference>
<dbReference type="OrthoDB" id="6077919at2759"/>
<name>A0A6P7XKM8_9AMPH</name>
<keyword evidence="12" id="KW-1185">Reference proteome</keyword>
<keyword evidence="4 8" id="KW-0863">Zinc-finger</keyword>
<feature type="domain" description="C2H2-type" evidence="10">
    <location>
        <begin position="311"/>
        <end position="338"/>
    </location>
</feature>
<dbReference type="PANTHER" id="PTHR24381:SF455">
    <property type="entry name" value="RB-ASSOCIATED KRAB ZINC FINGER PROTEIN-RELATED"/>
    <property type="match status" value="1"/>
</dbReference>
<keyword evidence="7" id="KW-0539">Nucleus</keyword>
<dbReference type="PANTHER" id="PTHR24381">
    <property type="entry name" value="ZINC FINGER PROTEIN"/>
    <property type="match status" value="1"/>
</dbReference>
<feature type="compositionally biased region" description="Basic and acidic residues" evidence="9">
    <location>
        <begin position="254"/>
        <end position="264"/>
    </location>
</feature>
<dbReference type="InterPro" id="IPR013087">
    <property type="entry name" value="Znf_C2H2_type"/>
</dbReference>
<feature type="domain" description="C2H2-type" evidence="10">
    <location>
        <begin position="423"/>
        <end position="450"/>
    </location>
</feature>
<dbReference type="CDD" id="cd07765">
    <property type="entry name" value="KRAB_A-box"/>
    <property type="match status" value="1"/>
</dbReference>
<keyword evidence="3" id="KW-0677">Repeat</keyword>
<dbReference type="Pfam" id="PF01352">
    <property type="entry name" value="KRAB"/>
    <property type="match status" value="1"/>
</dbReference>
<dbReference type="AlphaFoldDB" id="A0A6P7XKM8"/>
<evidence type="ECO:0000256" key="1">
    <source>
        <dbReference type="ARBA" id="ARBA00004123"/>
    </source>
</evidence>
<evidence type="ECO:0000256" key="5">
    <source>
        <dbReference type="ARBA" id="ARBA00022833"/>
    </source>
</evidence>
<dbReference type="GO" id="GO:0005634">
    <property type="term" value="C:nucleus"/>
    <property type="evidence" value="ECO:0007669"/>
    <property type="project" value="UniProtKB-SubCell"/>
</dbReference>
<organism evidence="12 13">
    <name type="scientific">Microcaecilia unicolor</name>
    <dbReference type="NCBI Taxonomy" id="1415580"/>
    <lineage>
        <taxon>Eukaryota</taxon>
        <taxon>Metazoa</taxon>
        <taxon>Chordata</taxon>
        <taxon>Craniata</taxon>
        <taxon>Vertebrata</taxon>
        <taxon>Euteleostomi</taxon>
        <taxon>Amphibia</taxon>
        <taxon>Gymnophiona</taxon>
        <taxon>Siphonopidae</taxon>
        <taxon>Microcaecilia</taxon>
    </lineage>
</organism>
<dbReference type="GO" id="GO:0000981">
    <property type="term" value="F:DNA-binding transcription factor activity, RNA polymerase II-specific"/>
    <property type="evidence" value="ECO:0007669"/>
    <property type="project" value="TreeGrafter"/>
</dbReference>
<dbReference type="Proteomes" id="UP000515156">
    <property type="component" value="Chromosome 3"/>
</dbReference>
<feature type="domain" description="C2H2-type" evidence="10">
    <location>
        <begin position="451"/>
        <end position="478"/>
    </location>
</feature>
<evidence type="ECO:0000259" key="11">
    <source>
        <dbReference type="PROSITE" id="PS50805"/>
    </source>
</evidence>
<dbReference type="SMART" id="SM00349">
    <property type="entry name" value="KRAB"/>
    <property type="match status" value="1"/>
</dbReference>
<evidence type="ECO:0000256" key="8">
    <source>
        <dbReference type="PROSITE-ProRule" id="PRU00042"/>
    </source>
</evidence>
<dbReference type="InParanoid" id="A0A6P7XKM8"/>
<dbReference type="KEGG" id="muo:115464954"/>
<feature type="domain" description="C2H2-type" evidence="10">
    <location>
        <begin position="563"/>
        <end position="590"/>
    </location>
</feature>
<dbReference type="FunFam" id="3.30.160.60:FF:002343">
    <property type="entry name" value="Zinc finger protein 33A"/>
    <property type="match status" value="2"/>
</dbReference>
<dbReference type="PROSITE" id="PS50157">
    <property type="entry name" value="ZINC_FINGER_C2H2_2"/>
    <property type="match status" value="8"/>
</dbReference>
<feature type="domain" description="C2H2-type" evidence="10">
    <location>
        <begin position="507"/>
        <end position="534"/>
    </location>
</feature>
<feature type="domain" description="C2H2-type" evidence="10">
    <location>
        <begin position="479"/>
        <end position="506"/>
    </location>
</feature>
<evidence type="ECO:0000256" key="3">
    <source>
        <dbReference type="ARBA" id="ARBA00022737"/>
    </source>
</evidence>
<dbReference type="Gene3D" id="3.30.160.60">
    <property type="entry name" value="Classic Zinc Finger"/>
    <property type="match status" value="8"/>
</dbReference>
<dbReference type="RefSeq" id="XP_030051205.1">
    <property type="nucleotide sequence ID" value="XM_030195345.1"/>
</dbReference>
<dbReference type="PROSITE" id="PS50805">
    <property type="entry name" value="KRAB"/>
    <property type="match status" value="1"/>
</dbReference>
<dbReference type="GeneID" id="115464954"/>
<evidence type="ECO:0000256" key="4">
    <source>
        <dbReference type="ARBA" id="ARBA00022771"/>
    </source>
</evidence>
<protein>
    <submittedName>
        <fullName evidence="13">Zinc finger protein 182-like isoform X1</fullName>
    </submittedName>
</protein>
<evidence type="ECO:0000313" key="13">
    <source>
        <dbReference type="RefSeq" id="XP_030051205.1"/>
    </source>
</evidence>
<sequence length="591" mass="69171">MSALVSDQALVTFRDVAAYFWEEEWHVLGEWQKELYKEIIKEIHSFLMSRGYSIFNPDVIFKIKKDDGKYFPHHCKQEEKENLDDPSMSLQTVTSAFSLNIKQEEDPPFTDHRESEASEQFYPSIKRSSSVKPDILIRFEQKEFTESQGYEEKRNLTITDTCEELYEAGSQNYSADLMIEILKLEEPQVSDQLEGGEEDTDTKSDDGFWSNNERMTVCDGQQREECKQRDPSDPSADCEGGDTRITPPREEEEAPKGEKSNTYTEQERNFNHCPHWEQIQRPFQCTACEERFIRKSTLTEPKSTNAQGKPLPCTESEKGFTFNSQLKIHQKVNEVQKPFRRSERERSFVEKFDTRRHGLIHTGQKLCKCSKCDKSCSEKCSLQRHKMASMKEGQFKNAEGDKSFTQKSNLRLHKEIYVRQKQFKCSECHKCFGSKYDLKNHERIHTGEKPFKCPACNKSFSRKSCLKVHETIHTGEKPFQCSECKKCFNSKSSLRNHEIIHTGEKPFKCSECDKTFSRTSDRRVHERIHTGEKRFKCSNCAKCFISNSHLRVHERTHNGLKPFKCSECDKNFSQKSNLRIHERIHTREKKF</sequence>
<dbReference type="GO" id="GO:0000122">
    <property type="term" value="P:negative regulation of transcription by RNA polymerase II"/>
    <property type="evidence" value="ECO:0007669"/>
    <property type="project" value="UniProtKB-ARBA"/>
</dbReference>
<evidence type="ECO:0000256" key="9">
    <source>
        <dbReference type="SAM" id="MobiDB-lite"/>
    </source>
</evidence>
<dbReference type="GO" id="GO:0000977">
    <property type="term" value="F:RNA polymerase II transcription regulatory region sequence-specific DNA binding"/>
    <property type="evidence" value="ECO:0007669"/>
    <property type="project" value="TreeGrafter"/>
</dbReference>
<dbReference type="PROSITE" id="PS00028">
    <property type="entry name" value="ZINC_FINGER_C2H2_1"/>
    <property type="match status" value="6"/>
</dbReference>
<keyword evidence="2" id="KW-0479">Metal-binding</keyword>
<dbReference type="InterPro" id="IPR036051">
    <property type="entry name" value="KRAB_dom_sf"/>
</dbReference>
<evidence type="ECO:0000313" key="12">
    <source>
        <dbReference type="Proteomes" id="UP000515156"/>
    </source>
</evidence>
<evidence type="ECO:0000256" key="6">
    <source>
        <dbReference type="ARBA" id="ARBA00023125"/>
    </source>
</evidence>
<dbReference type="FunFam" id="3.30.160.60:FF:001119">
    <property type="entry name" value="zinc finger protein 408"/>
    <property type="match status" value="1"/>
</dbReference>
<accession>A0A6P7XKM8</accession>
<dbReference type="InterPro" id="IPR001909">
    <property type="entry name" value="KRAB"/>
</dbReference>
<dbReference type="FunFam" id="3.30.160.60:FF:001465">
    <property type="entry name" value="Zinc finger protein 560"/>
    <property type="match status" value="2"/>
</dbReference>
<dbReference type="GO" id="GO:0008270">
    <property type="term" value="F:zinc ion binding"/>
    <property type="evidence" value="ECO:0007669"/>
    <property type="project" value="UniProtKB-KW"/>
</dbReference>
<dbReference type="SUPFAM" id="SSF109640">
    <property type="entry name" value="KRAB domain (Kruppel-associated box)"/>
    <property type="match status" value="1"/>
</dbReference>
<evidence type="ECO:0000256" key="2">
    <source>
        <dbReference type="ARBA" id="ARBA00022723"/>
    </source>
</evidence>
<dbReference type="SUPFAM" id="SSF57667">
    <property type="entry name" value="beta-beta-alpha zinc fingers"/>
    <property type="match status" value="6"/>
</dbReference>
<comment type="subcellular location">
    <subcellularLocation>
        <location evidence="1">Nucleus</location>
    </subcellularLocation>
</comment>
<gene>
    <name evidence="13" type="primary">LOC115464954</name>
</gene>
<dbReference type="FunFam" id="3.30.160.60:FF:000848">
    <property type="entry name" value="Zinc finger protein 35"/>
    <property type="match status" value="1"/>
</dbReference>
<dbReference type="SMART" id="SM00355">
    <property type="entry name" value="ZnF_C2H2"/>
    <property type="match status" value="7"/>
</dbReference>
<feature type="domain" description="C2H2-type" evidence="10">
    <location>
        <begin position="535"/>
        <end position="562"/>
    </location>
</feature>
<evidence type="ECO:0000259" key="10">
    <source>
        <dbReference type="PROSITE" id="PS50157"/>
    </source>
</evidence>
<keyword evidence="5" id="KW-0862">Zinc</keyword>
<feature type="domain" description="KRAB" evidence="11">
    <location>
        <begin position="11"/>
        <end position="82"/>
    </location>
</feature>
<feature type="domain" description="C2H2-type" evidence="10">
    <location>
        <begin position="283"/>
        <end position="310"/>
    </location>
</feature>
<dbReference type="InterPro" id="IPR036236">
    <property type="entry name" value="Znf_C2H2_sf"/>
</dbReference>
<keyword evidence="6" id="KW-0238">DNA-binding</keyword>
<feature type="region of interest" description="Disordered" evidence="9">
    <location>
        <begin position="188"/>
        <end position="264"/>
    </location>
</feature>
<dbReference type="Gene3D" id="6.10.140.140">
    <property type="match status" value="1"/>
</dbReference>
<dbReference type="Pfam" id="PF00096">
    <property type="entry name" value="zf-C2H2"/>
    <property type="match status" value="6"/>
</dbReference>